<dbReference type="Gene3D" id="1.20.1440.20">
    <property type="entry name" value="LemA-like domain"/>
    <property type="match status" value="1"/>
</dbReference>
<dbReference type="Proteomes" id="UP001237156">
    <property type="component" value="Unassembled WGS sequence"/>
</dbReference>
<dbReference type="RefSeq" id="WP_279524075.1">
    <property type="nucleotide sequence ID" value="NZ_JARVII010000007.1"/>
</dbReference>
<dbReference type="EMBL" id="JARVII010000007">
    <property type="protein sequence ID" value="MDG9699117.1"/>
    <property type="molecule type" value="Genomic_DNA"/>
</dbReference>
<dbReference type="AlphaFoldDB" id="A0AAW6RMF2"/>
<dbReference type="SUPFAM" id="SSF140478">
    <property type="entry name" value="LemA-like"/>
    <property type="match status" value="1"/>
</dbReference>
<gene>
    <name evidence="1" type="ORF">QB898_05170</name>
</gene>
<sequence>MTWTHPLLVGIACAVLLFWAVGAYNRLMRLRAKVKKQFAALDAFMLRELVWVQGCLPDTMRGGTMPAPLTLQDESHAALVRLWAACEQLAAALAETRHNPYTPELMEGLATAHDTLGAAWQRALEHLAADTPGVDATRLANRRTHLLHQSLPLRESFNASVLTYNRAIGQFPASLLARLCGFRPAAILRALPLSSA</sequence>
<evidence type="ECO:0000313" key="2">
    <source>
        <dbReference type="Proteomes" id="UP001237156"/>
    </source>
</evidence>
<evidence type="ECO:0000313" key="1">
    <source>
        <dbReference type="EMBL" id="MDG9699117.1"/>
    </source>
</evidence>
<dbReference type="InterPro" id="IPR023353">
    <property type="entry name" value="LemA-like_dom_sf"/>
</dbReference>
<organism evidence="1 2">
    <name type="scientific">Ottowia cancrivicina</name>
    <dbReference type="NCBI Taxonomy" id="3040346"/>
    <lineage>
        <taxon>Bacteria</taxon>
        <taxon>Pseudomonadati</taxon>
        <taxon>Pseudomonadota</taxon>
        <taxon>Betaproteobacteria</taxon>
        <taxon>Burkholderiales</taxon>
        <taxon>Comamonadaceae</taxon>
        <taxon>Ottowia</taxon>
    </lineage>
</organism>
<keyword evidence="2" id="KW-1185">Reference proteome</keyword>
<proteinExistence type="predicted"/>
<accession>A0AAW6RMF2</accession>
<protein>
    <submittedName>
        <fullName evidence="1">LemA family protein</fullName>
    </submittedName>
</protein>
<name>A0AAW6RMF2_9BURK</name>
<comment type="caution">
    <text evidence="1">The sequence shown here is derived from an EMBL/GenBank/DDBJ whole genome shotgun (WGS) entry which is preliminary data.</text>
</comment>
<reference evidence="1 2" key="1">
    <citation type="submission" date="2023-04" db="EMBL/GenBank/DDBJ databases">
        <title>Ottowia paracancer sp. nov., isolated from human stomach.</title>
        <authorList>
            <person name="Song Y."/>
        </authorList>
    </citation>
    <scope>NUCLEOTIDE SEQUENCE [LARGE SCALE GENOMIC DNA]</scope>
    <source>
        <strain evidence="1 2">10c7w1</strain>
    </source>
</reference>